<dbReference type="PIRSF" id="PIRSF000495">
    <property type="entry name" value="Amidotransf_hisH"/>
    <property type="match status" value="1"/>
</dbReference>
<gene>
    <name evidence="10 13" type="primary">hisH</name>
    <name evidence="13" type="ORF">LPTSP4_03160</name>
</gene>
<dbReference type="PANTHER" id="PTHR42701">
    <property type="entry name" value="IMIDAZOLE GLYCEROL PHOSPHATE SYNTHASE SUBUNIT HISH"/>
    <property type="match status" value="1"/>
</dbReference>
<keyword evidence="4 10" id="KW-0378">Hydrolase</keyword>
<comment type="catalytic activity">
    <reaction evidence="9 10">
        <text>L-glutamine + H2O = L-glutamate + NH4(+)</text>
        <dbReference type="Rhea" id="RHEA:15889"/>
        <dbReference type="ChEBI" id="CHEBI:15377"/>
        <dbReference type="ChEBI" id="CHEBI:28938"/>
        <dbReference type="ChEBI" id="CHEBI:29985"/>
        <dbReference type="ChEBI" id="CHEBI:58359"/>
        <dbReference type="EC" id="3.5.1.2"/>
    </reaction>
</comment>
<comment type="catalytic activity">
    <reaction evidence="8 10">
        <text>5-[(5-phospho-1-deoxy-D-ribulos-1-ylimino)methylamino]-1-(5-phospho-beta-D-ribosyl)imidazole-4-carboxamide + L-glutamine = D-erythro-1-(imidazol-4-yl)glycerol 3-phosphate + 5-amino-1-(5-phospho-beta-D-ribosyl)imidazole-4-carboxamide + L-glutamate + H(+)</text>
        <dbReference type="Rhea" id="RHEA:24793"/>
        <dbReference type="ChEBI" id="CHEBI:15378"/>
        <dbReference type="ChEBI" id="CHEBI:29985"/>
        <dbReference type="ChEBI" id="CHEBI:58278"/>
        <dbReference type="ChEBI" id="CHEBI:58359"/>
        <dbReference type="ChEBI" id="CHEBI:58475"/>
        <dbReference type="ChEBI" id="CHEBI:58525"/>
        <dbReference type="EC" id="4.3.2.10"/>
    </reaction>
</comment>
<comment type="subunit">
    <text evidence="2 10">Heterodimer of HisH and HisF.</text>
</comment>
<keyword evidence="6 10" id="KW-0368">Histidine biosynthesis</keyword>
<evidence type="ECO:0000313" key="13">
    <source>
        <dbReference type="EMBL" id="GBF48816.1"/>
    </source>
</evidence>
<dbReference type="InterPro" id="IPR017926">
    <property type="entry name" value="GATASE"/>
</dbReference>
<dbReference type="Proteomes" id="UP000245133">
    <property type="component" value="Unassembled WGS sequence"/>
</dbReference>
<dbReference type="EMBL" id="BFBB01000002">
    <property type="protein sequence ID" value="GBF48816.1"/>
    <property type="molecule type" value="Genomic_DNA"/>
</dbReference>
<feature type="domain" description="Glutamine amidotransferase" evidence="12">
    <location>
        <begin position="10"/>
        <end position="206"/>
    </location>
</feature>
<keyword evidence="3 10" id="KW-0028">Amino-acid biosynthesis</keyword>
<evidence type="ECO:0000256" key="7">
    <source>
        <dbReference type="ARBA" id="ARBA00023239"/>
    </source>
</evidence>
<keyword evidence="5 10" id="KW-0315">Glutamine amidotransferase</keyword>
<evidence type="ECO:0000256" key="9">
    <source>
        <dbReference type="ARBA" id="ARBA00049534"/>
    </source>
</evidence>
<accession>A0A2P2DW16</accession>
<comment type="function">
    <text evidence="10">IGPS catalyzes the conversion of PRFAR and glutamine to IGP, AICAR and glutamate. The HisH subunit catalyzes the hydrolysis of glutamine to glutamate and ammonia as part of the synthesis of IGP and AICAR. The resulting ammonia molecule is channeled to the active site of HisF.</text>
</comment>
<comment type="pathway">
    <text evidence="1 10">Amino-acid biosynthesis; L-histidine biosynthesis; L-histidine from 5-phospho-alpha-D-ribose 1-diphosphate: step 5/9.</text>
</comment>
<evidence type="ECO:0000313" key="14">
    <source>
        <dbReference type="Proteomes" id="UP000245133"/>
    </source>
</evidence>
<dbReference type="CDD" id="cd01748">
    <property type="entry name" value="GATase1_IGP_Synthase"/>
    <property type="match status" value="1"/>
</dbReference>
<dbReference type="SUPFAM" id="SSF52317">
    <property type="entry name" value="Class I glutamine amidotransferase-like"/>
    <property type="match status" value="1"/>
</dbReference>
<evidence type="ECO:0000256" key="10">
    <source>
        <dbReference type="HAMAP-Rule" id="MF_00278"/>
    </source>
</evidence>
<evidence type="ECO:0000256" key="4">
    <source>
        <dbReference type="ARBA" id="ARBA00022801"/>
    </source>
</evidence>
<dbReference type="Pfam" id="PF00117">
    <property type="entry name" value="GATase"/>
    <property type="match status" value="1"/>
</dbReference>
<organism evidence="13 14">
    <name type="scientific">Leptospira ryugenii</name>
    <dbReference type="NCBI Taxonomy" id="1917863"/>
    <lineage>
        <taxon>Bacteria</taxon>
        <taxon>Pseudomonadati</taxon>
        <taxon>Spirochaetota</taxon>
        <taxon>Spirochaetia</taxon>
        <taxon>Leptospirales</taxon>
        <taxon>Leptospiraceae</taxon>
        <taxon>Leptospira</taxon>
    </lineage>
</organism>
<comment type="caution">
    <text evidence="13">The sequence shown here is derived from an EMBL/GenBank/DDBJ whole genome shotgun (WGS) entry which is preliminary data.</text>
</comment>
<dbReference type="HAMAP" id="MF_00278">
    <property type="entry name" value="HisH"/>
    <property type="match status" value="1"/>
</dbReference>
<feature type="active site" evidence="10 11">
    <location>
        <position position="200"/>
    </location>
</feature>
<dbReference type="EC" id="3.5.1.2" evidence="10"/>
<evidence type="ECO:0000259" key="12">
    <source>
        <dbReference type="Pfam" id="PF00117"/>
    </source>
</evidence>
<dbReference type="Gene3D" id="3.40.50.880">
    <property type="match status" value="1"/>
</dbReference>
<evidence type="ECO:0000256" key="11">
    <source>
        <dbReference type="PIRSR" id="PIRSR000495-1"/>
    </source>
</evidence>
<reference evidence="13 14" key="1">
    <citation type="submission" date="2018-02" db="EMBL/GenBank/DDBJ databases">
        <title>Novel Leptospira species isolated from soil and water in Japan.</title>
        <authorList>
            <person name="Nakao R."/>
            <person name="Masuzawa T."/>
        </authorList>
    </citation>
    <scope>NUCLEOTIDE SEQUENCE [LARGE SCALE GENOMIC DNA]</scope>
    <source>
        <strain evidence="13 14">YH101</strain>
    </source>
</reference>
<dbReference type="AlphaFoldDB" id="A0A2P2DW16"/>
<protein>
    <recommendedName>
        <fullName evidence="10">Imidazole glycerol phosphate synthase subunit HisH</fullName>
        <ecNumber evidence="10">4.3.2.10</ecNumber>
    </recommendedName>
    <alternativeName>
        <fullName evidence="10">IGP synthase glutaminase subunit</fullName>
        <ecNumber evidence="10">3.5.1.2</ecNumber>
    </alternativeName>
    <alternativeName>
        <fullName evidence="10">IGP synthase subunit HisH</fullName>
    </alternativeName>
    <alternativeName>
        <fullName evidence="10">ImGP synthase subunit HisH</fullName>
        <shortName evidence="10">IGPS subunit HisH</shortName>
    </alternativeName>
</protein>
<evidence type="ECO:0000256" key="1">
    <source>
        <dbReference type="ARBA" id="ARBA00005091"/>
    </source>
</evidence>
<evidence type="ECO:0000256" key="5">
    <source>
        <dbReference type="ARBA" id="ARBA00022962"/>
    </source>
</evidence>
<dbReference type="GO" id="GO:0005737">
    <property type="term" value="C:cytoplasm"/>
    <property type="evidence" value="ECO:0007669"/>
    <property type="project" value="UniProtKB-SubCell"/>
</dbReference>
<keyword evidence="7 10" id="KW-0456">Lyase</keyword>
<dbReference type="OrthoDB" id="9807137at2"/>
<sequence>MNQVNAKTIIVDYDMGNLFSVEHACNKVGLPVAISSDPKEILNAPALILPGVGAFADAMQNLMKFNLVEVIRDFAASGKPLMGICLGMQLLFTESEEFGHTKGLGIIDGRVTKFPKISPTGKHLPIPQINWNQIIKPESDSDAWENSPLFQNENGDYMYFIHSFYTIPERQSDILTLTNYEGFEYCSAIHRENVFALQFHPEKSGEKGILIYRSFRDMVMERVHN</sequence>
<name>A0A2P2DW16_9LEPT</name>
<keyword evidence="10" id="KW-0963">Cytoplasm</keyword>
<comment type="subcellular location">
    <subcellularLocation>
        <location evidence="10">Cytoplasm</location>
    </subcellularLocation>
</comment>
<evidence type="ECO:0000256" key="2">
    <source>
        <dbReference type="ARBA" id="ARBA00011152"/>
    </source>
</evidence>
<dbReference type="PROSITE" id="PS51273">
    <property type="entry name" value="GATASE_TYPE_1"/>
    <property type="match status" value="1"/>
</dbReference>
<dbReference type="NCBIfam" id="TIGR01855">
    <property type="entry name" value="IMP_synth_hisH"/>
    <property type="match status" value="1"/>
</dbReference>
<evidence type="ECO:0000256" key="3">
    <source>
        <dbReference type="ARBA" id="ARBA00022605"/>
    </source>
</evidence>
<dbReference type="RefSeq" id="WP_108973987.1">
    <property type="nucleotide sequence ID" value="NZ_BFBB01000002.1"/>
</dbReference>
<evidence type="ECO:0000256" key="6">
    <source>
        <dbReference type="ARBA" id="ARBA00023102"/>
    </source>
</evidence>
<dbReference type="GO" id="GO:0000105">
    <property type="term" value="P:L-histidine biosynthetic process"/>
    <property type="evidence" value="ECO:0007669"/>
    <property type="project" value="UniProtKB-UniRule"/>
</dbReference>
<evidence type="ECO:0000256" key="8">
    <source>
        <dbReference type="ARBA" id="ARBA00047838"/>
    </source>
</evidence>
<feature type="active site" evidence="10 11">
    <location>
        <position position="202"/>
    </location>
</feature>
<dbReference type="GO" id="GO:0000107">
    <property type="term" value="F:imidazoleglycerol-phosphate synthase activity"/>
    <property type="evidence" value="ECO:0007669"/>
    <property type="project" value="UniProtKB-UniRule"/>
</dbReference>
<dbReference type="EC" id="4.3.2.10" evidence="10"/>
<dbReference type="GO" id="GO:0016829">
    <property type="term" value="F:lyase activity"/>
    <property type="evidence" value="ECO:0007669"/>
    <property type="project" value="UniProtKB-KW"/>
</dbReference>
<feature type="active site" description="Nucleophile" evidence="10 11">
    <location>
        <position position="85"/>
    </location>
</feature>
<dbReference type="GO" id="GO:0004359">
    <property type="term" value="F:glutaminase activity"/>
    <property type="evidence" value="ECO:0007669"/>
    <property type="project" value="UniProtKB-EC"/>
</dbReference>
<dbReference type="InterPro" id="IPR029062">
    <property type="entry name" value="Class_I_gatase-like"/>
</dbReference>
<dbReference type="PANTHER" id="PTHR42701:SF1">
    <property type="entry name" value="IMIDAZOLE GLYCEROL PHOSPHATE SYNTHASE SUBUNIT HISH"/>
    <property type="match status" value="1"/>
</dbReference>
<dbReference type="InterPro" id="IPR010139">
    <property type="entry name" value="Imidazole-glycPsynth_HisH"/>
</dbReference>
<proteinExistence type="inferred from homology"/>
<keyword evidence="14" id="KW-1185">Reference proteome</keyword>
<dbReference type="UniPathway" id="UPA00031">
    <property type="reaction ID" value="UER00010"/>
</dbReference>